<dbReference type="PIRSF" id="PIRSF006268">
    <property type="entry name" value="ApbE"/>
    <property type="match status" value="1"/>
</dbReference>
<evidence type="ECO:0000313" key="13">
    <source>
        <dbReference type="Proteomes" id="UP000829708"/>
    </source>
</evidence>
<comment type="cofactor">
    <cofactor evidence="1">
        <name>Mg(2+)</name>
        <dbReference type="ChEBI" id="CHEBI:18420"/>
    </cofactor>
</comment>
<dbReference type="PANTHER" id="PTHR30040">
    <property type="entry name" value="THIAMINE BIOSYNTHESIS LIPOPROTEIN APBE"/>
    <property type="match status" value="1"/>
</dbReference>
<keyword evidence="4 11" id="KW-0285">Flavoprotein</keyword>
<evidence type="ECO:0000256" key="1">
    <source>
        <dbReference type="ARBA" id="ARBA00001946"/>
    </source>
</evidence>
<keyword evidence="6 11" id="KW-0479">Metal-binding</keyword>
<dbReference type="EC" id="2.7.1.180" evidence="2 11"/>
<reference evidence="13" key="1">
    <citation type="journal article" date="2024" name="J Bioinform Genom">
        <title>Complete genome sequence of the type strain bacterium Sphaerochaeta associata GLS2t (VKM B-2742)t.</title>
        <authorList>
            <person name="Troshina O.Y."/>
            <person name="Tepeeva A.N."/>
            <person name="Arzamasceva V.O."/>
            <person name="Whitman W.B."/>
            <person name="Varghese N."/>
            <person name="Shapiro N."/>
            <person name="Woyke T."/>
            <person name="Kripides N.C."/>
            <person name="Vasilenko O.V."/>
        </authorList>
    </citation>
    <scope>NUCLEOTIDE SEQUENCE [LARGE SCALE GENOMIC DNA]</scope>
    <source>
        <strain evidence="13">GLS2T</strain>
    </source>
</reference>
<evidence type="ECO:0000256" key="7">
    <source>
        <dbReference type="ARBA" id="ARBA00022827"/>
    </source>
</evidence>
<keyword evidence="8 11" id="KW-0460">Magnesium</keyword>
<dbReference type="Proteomes" id="UP000829708">
    <property type="component" value="Chromosome"/>
</dbReference>
<sequence>MRSVEANLAVMHTQLSCKVYGKQPEAAIEAAFAEVKRLELLMSRFLPDSEVSSINTRAGDGLVDVSPDTIEVLQEAVAIGALSSGAFDVTIAPLMNLWDFTHAATPPTQAAIKEVRSLVDYRQIRLDVKNRRAGLGKQGMLLDLGGLAKGYAADRAKQVLIEWGIESAYINLGGNVLLLGSKPDGSAWKVGIRHPRIQNSLVGAIAAKDVSVVTSGDYERFFIDSQGKRQHHILDPRTGCPARSGLIGMTVVCPRSLHADALSTTFFLSGIKGCKKLLAELPEVGVFAIDEHLMGWISESLVPVFQPVTGLSISLLSI</sequence>
<evidence type="ECO:0000256" key="3">
    <source>
        <dbReference type="ARBA" id="ARBA00016337"/>
    </source>
</evidence>
<gene>
    <name evidence="12" type="ORF">MUG09_13390</name>
</gene>
<evidence type="ECO:0000256" key="11">
    <source>
        <dbReference type="PIRNR" id="PIRNR006268"/>
    </source>
</evidence>
<keyword evidence="7 11" id="KW-0274">FAD</keyword>
<dbReference type="InterPro" id="IPR024932">
    <property type="entry name" value="ApbE"/>
</dbReference>
<evidence type="ECO:0000256" key="6">
    <source>
        <dbReference type="ARBA" id="ARBA00022723"/>
    </source>
</evidence>
<evidence type="ECO:0000256" key="10">
    <source>
        <dbReference type="ARBA" id="ARBA00048540"/>
    </source>
</evidence>
<name>A0ABY4D8D3_9SPIR</name>
<proteinExistence type="inferred from homology"/>
<evidence type="ECO:0000256" key="4">
    <source>
        <dbReference type="ARBA" id="ARBA00022630"/>
    </source>
</evidence>
<dbReference type="GO" id="GO:0016740">
    <property type="term" value="F:transferase activity"/>
    <property type="evidence" value="ECO:0007669"/>
    <property type="project" value="UniProtKB-KW"/>
</dbReference>
<evidence type="ECO:0000256" key="8">
    <source>
        <dbReference type="ARBA" id="ARBA00022842"/>
    </source>
</evidence>
<dbReference type="EMBL" id="CP094929">
    <property type="protein sequence ID" value="UOM50551.1"/>
    <property type="molecule type" value="Genomic_DNA"/>
</dbReference>
<comment type="catalytic activity">
    <reaction evidence="10 11">
        <text>L-threonyl-[protein] + FAD = FMN-L-threonyl-[protein] + AMP + H(+)</text>
        <dbReference type="Rhea" id="RHEA:36847"/>
        <dbReference type="Rhea" id="RHEA-COMP:11060"/>
        <dbReference type="Rhea" id="RHEA-COMP:11061"/>
        <dbReference type="ChEBI" id="CHEBI:15378"/>
        <dbReference type="ChEBI" id="CHEBI:30013"/>
        <dbReference type="ChEBI" id="CHEBI:57692"/>
        <dbReference type="ChEBI" id="CHEBI:74257"/>
        <dbReference type="ChEBI" id="CHEBI:456215"/>
        <dbReference type="EC" id="2.7.1.180"/>
    </reaction>
</comment>
<evidence type="ECO:0000313" key="12">
    <source>
        <dbReference type="EMBL" id="UOM50551.1"/>
    </source>
</evidence>
<dbReference type="PANTHER" id="PTHR30040:SF2">
    <property type="entry name" value="FAD:PROTEIN FMN TRANSFERASE"/>
    <property type="match status" value="1"/>
</dbReference>
<accession>A0ABY4D8D3</accession>
<dbReference type="InterPro" id="IPR003374">
    <property type="entry name" value="ApbE-like_sf"/>
</dbReference>
<dbReference type="Pfam" id="PF02424">
    <property type="entry name" value="ApbE"/>
    <property type="match status" value="1"/>
</dbReference>
<organism evidence="12 13">
    <name type="scientific">Sphaerochaeta associata</name>
    <dbReference type="NCBI Taxonomy" id="1129264"/>
    <lineage>
        <taxon>Bacteria</taxon>
        <taxon>Pseudomonadati</taxon>
        <taxon>Spirochaetota</taxon>
        <taxon>Spirochaetia</taxon>
        <taxon>Spirochaetales</taxon>
        <taxon>Sphaerochaetaceae</taxon>
        <taxon>Sphaerochaeta</taxon>
    </lineage>
</organism>
<keyword evidence="13" id="KW-1185">Reference proteome</keyword>
<evidence type="ECO:0000256" key="5">
    <source>
        <dbReference type="ARBA" id="ARBA00022679"/>
    </source>
</evidence>
<keyword evidence="5 11" id="KW-0808">Transferase</keyword>
<protein>
    <recommendedName>
        <fullName evidence="3 11">FAD:protein FMN transferase</fullName>
        <ecNumber evidence="2 11">2.7.1.180</ecNumber>
    </recommendedName>
    <alternativeName>
        <fullName evidence="9 11">Flavin transferase</fullName>
    </alternativeName>
</protein>
<evidence type="ECO:0000256" key="2">
    <source>
        <dbReference type="ARBA" id="ARBA00011955"/>
    </source>
</evidence>
<evidence type="ECO:0000256" key="9">
    <source>
        <dbReference type="ARBA" id="ARBA00031306"/>
    </source>
</evidence>
<comment type="similarity">
    <text evidence="11">Belongs to the ApbE family.</text>
</comment>
<dbReference type="SUPFAM" id="SSF143631">
    <property type="entry name" value="ApbE-like"/>
    <property type="match status" value="1"/>
</dbReference>
<dbReference type="RefSeq" id="WP_244771939.1">
    <property type="nucleotide sequence ID" value="NZ_CP094929.1"/>
</dbReference>
<dbReference type="Gene3D" id="3.10.520.10">
    <property type="entry name" value="ApbE-like domains"/>
    <property type="match status" value="1"/>
</dbReference>